<keyword evidence="8" id="KW-1185">Reference proteome</keyword>
<dbReference type="NCBIfam" id="TIGR00031">
    <property type="entry name" value="UDP-GALP_mutase"/>
    <property type="match status" value="1"/>
</dbReference>
<name>A0ABT7N9K4_9BURK</name>
<dbReference type="EC" id="5.4.99.9" evidence="7"/>
<comment type="cofactor">
    <cofactor evidence="1">
        <name>FAD</name>
        <dbReference type="ChEBI" id="CHEBI:57692"/>
    </cofactor>
</comment>
<evidence type="ECO:0000313" key="7">
    <source>
        <dbReference type="EMBL" id="MDM0044627.1"/>
    </source>
</evidence>
<dbReference type="SUPFAM" id="SSF51971">
    <property type="entry name" value="Nucleotide-binding domain"/>
    <property type="match status" value="1"/>
</dbReference>
<dbReference type="Gene3D" id="3.40.50.720">
    <property type="entry name" value="NAD(P)-binding Rossmann-like Domain"/>
    <property type="match status" value="3"/>
</dbReference>
<dbReference type="InterPro" id="IPR015899">
    <property type="entry name" value="UDP-GalPyranose_mutase_C"/>
</dbReference>
<dbReference type="GO" id="GO:0008767">
    <property type="term" value="F:UDP-galactopyranose mutase activity"/>
    <property type="evidence" value="ECO:0007669"/>
    <property type="project" value="UniProtKB-EC"/>
</dbReference>
<evidence type="ECO:0000259" key="6">
    <source>
        <dbReference type="Pfam" id="PF03275"/>
    </source>
</evidence>
<protein>
    <submittedName>
        <fullName evidence="7">UDP-galactopyranose mutase</fullName>
        <ecNumber evidence="7">5.4.99.9</ecNumber>
    </submittedName>
</protein>
<dbReference type="Pfam" id="PF03275">
    <property type="entry name" value="GLF"/>
    <property type="match status" value="1"/>
</dbReference>
<organism evidence="7 8">
    <name type="scientific">Variovorax dokdonensis</name>
    <dbReference type="NCBI Taxonomy" id="344883"/>
    <lineage>
        <taxon>Bacteria</taxon>
        <taxon>Pseudomonadati</taxon>
        <taxon>Pseudomonadota</taxon>
        <taxon>Betaproteobacteria</taxon>
        <taxon>Burkholderiales</taxon>
        <taxon>Comamonadaceae</taxon>
        <taxon>Variovorax</taxon>
    </lineage>
</organism>
<reference evidence="7" key="1">
    <citation type="submission" date="2023-06" db="EMBL/GenBank/DDBJ databases">
        <authorList>
            <person name="Jiang Y."/>
            <person name="Liu Q."/>
        </authorList>
    </citation>
    <scope>NUCLEOTIDE SEQUENCE</scope>
    <source>
        <strain evidence="7">CGMCC 1.12089</strain>
    </source>
</reference>
<evidence type="ECO:0000256" key="2">
    <source>
        <dbReference type="ARBA" id="ARBA00009321"/>
    </source>
</evidence>
<sequence>MVCATGCCAVERASQAGSIQGVLRRLHRRIARYRRQAARTMENQVIPRKALVVGAGFAGSVVARELAEAGQHVRVIDKRTHVAGNAFDETDPQGVLIHNYGPHIFHTNSERVWNYLSRFTEWRPYEHRVLGVVDGKLYPFPINRDTLNRLYGLDLDEAGAAAYFERVREPREPVLNSEDVVLNSVGRDLYEKFFLNYTRKQWGLEPSQLKAGVAARIPVRANADDRYFTDKFQAMPINGYTKMFEAILDHPNIHVEVGIDFAHVRSQEVFDHLVYTGPIDAYFGYCHGRLPYRSLRFEHEHLPGVAQFQPVGTVNYPNDHAFTRITEFKHLTGQQCAGSSIVREYPQAEGDPYYPIPSDGNEALFKRYQALAEAEPNVTFVGRLAEYRYYNMDQVVAAALAVAGRLVESHR</sequence>
<evidence type="ECO:0000313" key="8">
    <source>
        <dbReference type="Proteomes" id="UP001174908"/>
    </source>
</evidence>
<keyword evidence="4" id="KW-0274">FAD</keyword>
<dbReference type="EMBL" id="JASZYV010000002">
    <property type="protein sequence ID" value="MDM0044627.1"/>
    <property type="molecule type" value="Genomic_DNA"/>
</dbReference>
<comment type="caution">
    <text evidence="7">The sequence shown here is derived from an EMBL/GenBank/DDBJ whole genome shotgun (WGS) entry which is preliminary data.</text>
</comment>
<dbReference type="PANTHER" id="PTHR21197:SF0">
    <property type="entry name" value="UDP-GALACTOPYRANOSE MUTASE"/>
    <property type="match status" value="1"/>
</dbReference>
<dbReference type="RefSeq" id="WP_286660623.1">
    <property type="nucleotide sequence ID" value="NZ_JASZYV010000002.1"/>
</dbReference>
<keyword evidence="3" id="KW-0285">Flavoprotein</keyword>
<evidence type="ECO:0000256" key="5">
    <source>
        <dbReference type="ARBA" id="ARBA00023235"/>
    </source>
</evidence>
<dbReference type="SUPFAM" id="SSF54373">
    <property type="entry name" value="FAD-linked reductases, C-terminal domain"/>
    <property type="match status" value="1"/>
</dbReference>
<proteinExistence type="inferred from homology"/>
<dbReference type="InterPro" id="IPR004379">
    <property type="entry name" value="UDP-GALP_mutase"/>
</dbReference>
<accession>A0ABT7N9K4</accession>
<dbReference type="PANTHER" id="PTHR21197">
    <property type="entry name" value="UDP-GALACTOPYRANOSE MUTASE"/>
    <property type="match status" value="1"/>
</dbReference>
<evidence type="ECO:0000256" key="1">
    <source>
        <dbReference type="ARBA" id="ARBA00001974"/>
    </source>
</evidence>
<keyword evidence="5 7" id="KW-0413">Isomerase</keyword>
<dbReference type="Pfam" id="PF13450">
    <property type="entry name" value="NAD_binding_8"/>
    <property type="match status" value="1"/>
</dbReference>
<gene>
    <name evidence="7" type="primary">glf</name>
    <name evidence="7" type="ORF">QTH91_09060</name>
</gene>
<comment type="similarity">
    <text evidence="2">Belongs to the UDP-galactopyranose/dTDP-fucopyranose mutase family.</text>
</comment>
<evidence type="ECO:0000256" key="3">
    <source>
        <dbReference type="ARBA" id="ARBA00022630"/>
    </source>
</evidence>
<dbReference type="Proteomes" id="UP001174908">
    <property type="component" value="Unassembled WGS sequence"/>
</dbReference>
<feature type="domain" description="UDP-galactopyranose mutase C-terminal" evidence="6">
    <location>
        <begin position="192"/>
        <end position="389"/>
    </location>
</feature>
<evidence type="ECO:0000256" key="4">
    <source>
        <dbReference type="ARBA" id="ARBA00022827"/>
    </source>
</evidence>